<dbReference type="GO" id="GO:0005524">
    <property type="term" value="F:ATP binding"/>
    <property type="evidence" value="ECO:0007669"/>
    <property type="project" value="UniProtKB-KW"/>
</dbReference>
<feature type="domain" description="OBG-type G" evidence="4">
    <location>
        <begin position="49"/>
        <end position="304"/>
    </location>
</feature>
<dbReference type="PANTHER" id="PTHR23305:SF11">
    <property type="entry name" value="OBG-LIKE ATPASE 1"/>
    <property type="match status" value="1"/>
</dbReference>
<evidence type="ECO:0000313" key="7">
    <source>
        <dbReference type="Proteomes" id="UP001212411"/>
    </source>
</evidence>
<dbReference type="PIRSF" id="PIRSF006641">
    <property type="entry name" value="CHP00092"/>
    <property type="match status" value="1"/>
</dbReference>
<dbReference type="FunFam" id="1.10.150.300:FF:000001">
    <property type="entry name" value="Ribosome-binding ATPase YchF"/>
    <property type="match status" value="1"/>
</dbReference>
<dbReference type="RefSeq" id="XP_056035269.1">
    <property type="nucleotide sequence ID" value="XM_056179007.1"/>
</dbReference>
<evidence type="ECO:0000256" key="1">
    <source>
        <dbReference type="ARBA" id="ARBA00022741"/>
    </source>
</evidence>
<dbReference type="CDD" id="cd01900">
    <property type="entry name" value="YchF"/>
    <property type="match status" value="1"/>
</dbReference>
<proteinExistence type="predicted"/>
<dbReference type="InterPro" id="IPR031167">
    <property type="entry name" value="G_OBG"/>
</dbReference>
<accession>A0AAF0ASM2</accession>
<keyword evidence="2" id="KW-0067">ATP-binding</keyword>
<dbReference type="Pfam" id="PF06071">
    <property type="entry name" value="YchF-GTPase_C"/>
    <property type="match status" value="1"/>
</dbReference>
<dbReference type="Gene3D" id="1.10.150.300">
    <property type="entry name" value="TGS-like domain"/>
    <property type="match status" value="1"/>
</dbReference>
<dbReference type="InterPro" id="IPR023192">
    <property type="entry name" value="TGS-like_dom_sf"/>
</dbReference>
<dbReference type="KEGG" id="som:SOMG_00211"/>
<dbReference type="GeneID" id="80873696"/>
<evidence type="ECO:0000259" key="4">
    <source>
        <dbReference type="PROSITE" id="PS51710"/>
    </source>
</evidence>
<dbReference type="Proteomes" id="UP001212411">
    <property type="component" value="Chromosome 1"/>
</dbReference>
<dbReference type="Gene3D" id="3.10.20.30">
    <property type="match status" value="1"/>
</dbReference>
<dbReference type="GO" id="GO:0005525">
    <property type="term" value="F:GTP binding"/>
    <property type="evidence" value="ECO:0007669"/>
    <property type="project" value="InterPro"/>
</dbReference>
<evidence type="ECO:0000313" key="6">
    <source>
        <dbReference type="EMBL" id="WBW71026.1"/>
    </source>
</evidence>
<dbReference type="InterPro" id="IPR012676">
    <property type="entry name" value="TGS-like"/>
</dbReference>
<dbReference type="Pfam" id="PF01926">
    <property type="entry name" value="MMR_HSR1"/>
    <property type="match status" value="1"/>
</dbReference>
<dbReference type="InterPro" id="IPR006073">
    <property type="entry name" value="GTP-bd"/>
</dbReference>
<keyword evidence="1" id="KW-0547">Nucleotide-binding</keyword>
<gene>
    <name evidence="6" type="ORF">SOMG_00211</name>
</gene>
<dbReference type="PROSITE" id="PS51710">
    <property type="entry name" value="G_OBG"/>
    <property type="match status" value="1"/>
</dbReference>
<dbReference type="InterPro" id="IPR013029">
    <property type="entry name" value="YchF_C"/>
</dbReference>
<dbReference type="GO" id="GO:0016887">
    <property type="term" value="F:ATP hydrolysis activity"/>
    <property type="evidence" value="ECO:0007669"/>
    <property type="project" value="InterPro"/>
</dbReference>
<dbReference type="InterPro" id="IPR027417">
    <property type="entry name" value="P-loop_NTPase"/>
</dbReference>
<dbReference type="InterPro" id="IPR012675">
    <property type="entry name" value="Beta-grasp_dom_sf"/>
</dbReference>
<dbReference type="Gene3D" id="3.40.50.300">
    <property type="entry name" value="P-loop containing nucleotide triphosphate hydrolases"/>
    <property type="match status" value="1"/>
</dbReference>
<evidence type="ECO:0000259" key="5">
    <source>
        <dbReference type="PROSITE" id="PS51880"/>
    </source>
</evidence>
<feature type="domain" description="TGS" evidence="5">
    <location>
        <begin position="325"/>
        <end position="408"/>
    </location>
</feature>
<keyword evidence="7" id="KW-1185">Reference proteome</keyword>
<dbReference type="SUPFAM" id="SSF52540">
    <property type="entry name" value="P-loop containing nucleoside triphosphate hydrolases"/>
    <property type="match status" value="1"/>
</dbReference>
<reference evidence="6 7" key="1">
    <citation type="journal article" date="2023" name="G3 (Bethesda)">
        <title>A high-quality reference genome for the fission yeast Schizosaccharomyces osmophilus.</title>
        <authorList>
            <person name="Jia G.S."/>
            <person name="Zhang W.C."/>
            <person name="Liang Y."/>
            <person name="Liu X.H."/>
            <person name="Rhind N."/>
            <person name="Pidoux A."/>
            <person name="Brysch-Herzberg M."/>
            <person name="Du L.L."/>
        </authorList>
    </citation>
    <scope>NUCLEOTIDE SEQUENCE [LARGE SCALE GENOMIC DNA]</scope>
    <source>
        <strain evidence="6 7">CBS 15793</strain>
    </source>
</reference>
<dbReference type="FunFam" id="3.10.20.30:FF:000001">
    <property type="entry name" value="Ribosome-binding ATPase YchF"/>
    <property type="match status" value="1"/>
</dbReference>
<dbReference type="GO" id="GO:0005737">
    <property type="term" value="C:cytoplasm"/>
    <property type="evidence" value="ECO:0007669"/>
    <property type="project" value="TreeGrafter"/>
</dbReference>
<dbReference type="AlphaFoldDB" id="A0AAF0ASM2"/>
<evidence type="ECO:0000256" key="2">
    <source>
        <dbReference type="ARBA" id="ARBA00022840"/>
    </source>
</evidence>
<protein>
    <recommendedName>
        <fullName evidence="3">Obg-like ATPase homolog</fullName>
    </recommendedName>
</protein>
<dbReference type="PRINTS" id="PR00326">
    <property type="entry name" value="GTP1OBG"/>
</dbReference>
<organism evidence="6 7">
    <name type="scientific">Schizosaccharomyces osmophilus</name>
    <dbReference type="NCBI Taxonomy" id="2545709"/>
    <lineage>
        <taxon>Eukaryota</taxon>
        <taxon>Fungi</taxon>
        <taxon>Dikarya</taxon>
        <taxon>Ascomycota</taxon>
        <taxon>Taphrinomycotina</taxon>
        <taxon>Schizosaccharomycetes</taxon>
        <taxon>Schizosaccharomycetales</taxon>
        <taxon>Schizosaccharomycetaceae</taxon>
        <taxon>Schizosaccharomyces</taxon>
    </lineage>
</organism>
<dbReference type="InterPro" id="IPR004396">
    <property type="entry name" value="ATPase_YchF/OLA1"/>
</dbReference>
<dbReference type="PANTHER" id="PTHR23305">
    <property type="entry name" value="OBG GTPASE FAMILY"/>
    <property type="match status" value="1"/>
</dbReference>
<dbReference type="InterPro" id="IPR041706">
    <property type="entry name" value="YchF_N"/>
</dbReference>
<dbReference type="SUPFAM" id="SSF81271">
    <property type="entry name" value="TGS-like"/>
    <property type="match status" value="1"/>
</dbReference>
<dbReference type="PROSITE" id="PS51880">
    <property type="entry name" value="TGS"/>
    <property type="match status" value="1"/>
</dbReference>
<name>A0AAF0ASM2_9SCHI</name>
<dbReference type="InterPro" id="IPR004095">
    <property type="entry name" value="TGS"/>
</dbReference>
<sequence>MNYFGTRIVLQNRCASARPKVLRSFSSCQAFLANQNVSRNRLGRPGNHLKIGIVGMPNIGKSTLFQMLTKTNLGKPANYPFATIDPVSAKVPVPDPRYELLCERMKPEKRIPAQLTVYDTAGLVRNASKGQGLGNAFLSNIRTVDAIFQLVRAFPEPDVTHVEETVDPLRDLQIIQEELLLKDAEFVESFLKKESRSSKVPAKAKEVAKKVLQCVLDNGCPVSKCSWLDEEVPFLNSFNLLTAKPVVYLVNMDEDDFLQKNKEPLQRIEAWVKKHSTGDTILPLSVIFEEQLFLLSPEELEEECSNLHVSSQLPKIIQSGYSALSLMHYFTAGNSIVQAWTIPVETKAPDAAGAIHTDFKKKFVAGEITDFEDFQNYGTLEACKAIGKSVVKGKDYVVQPGDIIYWRIAR</sequence>
<dbReference type="EMBL" id="CP115611">
    <property type="protein sequence ID" value="WBW71026.1"/>
    <property type="molecule type" value="Genomic_DNA"/>
</dbReference>
<dbReference type="NCBIfam" id="TIGR00092">
    <property type="entry name" value="redox-regulated ATPase YchF"/>
    <property type="match status" value="1"/>
</dbReference>
<evidence type="ECO:0000256" key="3">
    <source>
        <dbReference type="ARBA" id="ARBA00068719"/>
    </source>
</evidence>